<gene>
    <name evidence="4" type="ORF">ENUP19_0341G0062</name>
</gene>
<dbReference type="InterPro" id="IPR000504">
    <property type="entry name" value="RRM_dom"/>
</dbReference>
<evidence type="ECO:0000313" key="5">
    <source>
        <dbReference type="Proteomes" id="UP001628156"/>
    </source>
</evidence>
<feature type="compositionally biased region" description="Basic and acidic residues" evidence="2">
    <location>
        <begin position="200"/>
        <end position="226"/>
    </location>
</feature>
<sequence>MTDVAIFNLKQDINEDELKTLLQPYGKINEVKRILKMNKQSIGIVGATKKKEIKKIIEALDGKEIEPNRKISALRLGFVPLSPIEESFNKACQEYISKEQEIKSKDKISDDFKSRLRDVSNDEFRSRLKDKPKDKLKDKSKDKLKDKSKDKPKELDEIVTLINQLNDSNNKGNTDKLNELNKKLKEFEEKTGGIKQQHSFYDKKNFKYQSKKDFKSYKKHQQEAKPRPHQNKK</sequence>
<evidence type="ECO:0000256" key="2">
    <source>
        <dbReference type="SAM" id="MobiDB-lite"/>
    </source>
</evidence>
<dbReference type="EMBL" id="BAAFRS010000341">
    <property type="protein sequence ID" value="GAB1227536.1"/>
    <property type="molecule type" value="Genomic_DNA"/>
</dbReference>
<organism evidence="4 5">
    <name type="scientific">Entamoeba nuttalli</name>
    <dbReference type="NCBI Taxonomy" id="412467"/>
    <lineage>
        <taxon>Eukaryota</taxon>
        <taxon>Amoebozoa</taxon>
        <taxon>Evosea</taxon>
        <taxon>Archamoebae</taxon>
        <taxon>Mastigamoebida</taxon>
        <taxon>Entamoebidae</taxon>
        <taxon>Entamoeba</taxon>
    </lineage>
</organism>
<reference evidence="4 5" key="1">
    <citation type="journal article" date="2019" name="PLoS Negl. Trop. Dis.">
        <title>Whole genome sequencing of Entamoeba nuttalli reveals mammalian host-related molecular signatures and a novel octapeptide-repeat surface protein.</title>
        <authorList>
            <person name="Tanaka M."/>
            <person name="Makiuchi T."/>
            <person name="Komiyama T."/>
            <person name="Shiina T."/>
            <person name="Osaki K."/>
            <person name="Tachibana H."/>
        </authorList>
    </citation>
    <scope>NUCLEOTIDE SEQUENCE [LARGE SCALE GENOMIC DNA]</scope>
    <source>
        <strain evidence="4 5">P19-061405</strain>
    </source>
</reference>
<protein>
    <recommendedName>
        <fullName evidence="3">RRM domain-containing protein</fullName>
    </recommendedName>
</protein>
<dbReference type="InterPro" id="IPR012677">
    <property type="entry name" value="Nucleotide-bd_a/b_plait_sf"/>
</dbReference>
<feature type="domain" description="RRM" evidence="3">
    <location>
        <begin position="2"/>
        <end position="71"/>
    </location>
</feature>
<keyword evidence="5" id="KW-1185">Reference proteome</keyword>
<proteinExistence type="predicted"/>
<dbReference type="Gene3D" id="3.30.70.330">
    <property type="match status" value="1"/>
</dbReference>
<feature type="region of interest" description="Disordered" evidence="2">
    <location>
        <begin position="189"/>
        <end position="233"/>
    </location>
</feature>
<comment type="caution">
    <text evidence="4">The sequence shown here is derived from an EMBL/GenBank/DDBJ whole genome shotgun (WGS) entry which is preliminary data.</text>
</comment>
<dbReference type="SUPFAM" id="SSF54928">
    <property type="entry name" value="RNA-binding domain, RBD"/>
    <property type="match status" value="1"/>
</dbReference>
<keyword evidence="1" id="KW-0694">RNA-binding</keyword>
<dbReference type="PROSITE" id="PS50102">
    <property type="entry name" value="RRM"/>
    <property type="match status" value="1"/>
</dbReference>
<feature type="region of interest" description="Disordered" evidence="2">
    <location>
        <begin position="123"/>
        <end position="155"/>
    </location>
</feature>
<dbReference type="CDD" id="cd00590">
    <property type="entry name" value="RRM_SF"/>
    <property type="match status" value="1"/>
</dbReference>
<accession>A0ABQ0DXH0</accession>
<evidence type="ECO:0000259" key="3">
    <source>
        <dbReference type="PROSITE" id="PS50102"/>
    </source>
</evidence>
<dbReference type="Pfam" id="PF00076">
    <property type="entry name" value="RRM_1"/>
    <property type="match status" value="1"/>
</dbReference>
<evidence type="ECO:0000313" key="4">
    <source>
        <dbReference type="EMBL" id="GAB1227536.1"/>
    </source>
</evidence>
<dbReference type="Proteomes" id="UP001628156">
    <property type="component" value="Unassembled WGS sequence"/>
</dbReference>
<evidence type="ECO:0000256" key="1">
    <source>
        <dbReference type="PROSITE-ProRule" id="PRU00176"/>
    </source>
</evidence>
<name>A0ABQ0DXH0_9EUKA</name>
<dbReference type="InterPro" id="IPR035979">
    <property type="entry name" value="RBD_domain_sf"/>
</dbReference>